<dbReference type="GO" id="GO:0043335">
    <property type="term" value="P:protein unfolding"/>
    <property type="evidence" value="ECO:0007669"/>
    <property type="project" value="InterPro"/>
</dbReference>
<dbReference type="SMART" id="SM01086">
    <property type="entry name" value="ClpB_D2-small"/>
    <property type="match status" value="1"/>
</dbReference>
<dbReference type="PANTHER" id="PTHR11638:SF111">
    <property type="entry name" value="ATP-DEPENDENT CLP PROTEASE ATP-BINDING SUBUNIT CLPA"/>
    <property type="match status" value="1"/>
</dbReference>
<dbReference type="Gene3D" id="1.10.8.60">
    <property type="match status" value="2"/>
</dbReference>
<dbReference type="GO" id="GO:0005524">
    <property type="term" value="F:ATP binding"/>
    <property type="evidence" value="ECO:0007669"/>
    <property type="project" value="UniProtKB-KW"/>
</dbReference>
<keyword evidence="11" id="KW-1185">Reference proteome</keyword>
<dbReference type="AlphaFoldDB" id="A0A420EGN9"/>
<dbReference type="Proteomes" id="UP000286482">
    <property type="component" value="Unassembled WGS sequence"/>
</dbReference>
<gene>
    <name evidence="10" type="primary">clpA</name>
    <name evidence="10" type="ORF">DBZ36_05150</name>
</gene>
<dbReference type="PROSITE" id="PS00871">
    <property type="entry name" value="CLPAB_2"/>
    <property type="match status" value="1"/>
</dbReference>
<dbReference type="GO" id="GO:0006508">
    <property type="term" value="P:proteolysis"/>
    <property type="evidence" value="ECO:0007669"/>
    <property type="project" value="UniProtKB-KW"/>
</dbReference>
<dbReference type="InterPro" id="IPR050130">
    <property type="entry name" value="ClpA_ClpB"/>
</dbReference>
<dbReference type="GO" id="GO:0005737">
    <property type="term" value="C:cytoplasm"/>
    <property type="evidence" value="ECO:0007669"/>
    <property type="project" value="TreeGrafter"/>
</dbReference>
<dbReference type="Gene3D" id="1.10.1780.10">
    <property type="entry name" value="Clp, N-terminal domain"/>
    <property type="match status" value="1"/>
</dbReference>
<comment type="similarity">
    <text evidence="1 7">Belongs to the ClpA/ClpB family.</text>
</comment>
<dbReference type="InterPro" id="IPR036628">
    <property type="entry name" value="Clp_N_dom_sf"/>
</dbReference>
<dbReference type="NCBIfam" id="NF008263">
    <property type="entry name" value="PRK11034.1"/>
    <property type="match status" value="1"/>
</dbReference>
<sequence length="752" mass="83709">MLNKELESTLNQAFKDARHQQHEFMTVEHLLLALLDNQAANEALLACGAGIENLRKELLSFIEQTTPTIPQSDAERETQPTLGFQRVLQRAVFHVQSSGNHEVSGANVLVAIFSEQESQAVYFLKKTDISRLDVVNFISHGIRKEDASDESESSSEPGTAHTSPEEMKKLENFAINLNQLVLKGKIDPLIGRDAELSRTVQVLCRRRKNNPLLVGEAGVGKTAIAEGLAYRIVHEDVPDVIKNATIYSLDIGSLLAGTKYRGDFEKRFKALLKQLENAENAILFIDEIHTIIGAGAASGGQLDAANLIKPLLSNGLLRCIGSTTYQEYNQIFEKDRALARRFQKVDVVEPSVADTTKILLGLKSRYEAHHEVRYTKQALQSAAELSAKYINERHLPDKAIDVIDEAGARMRLLPASKRKKTVGVTEIEEIVAKIARIPETKVSSSDRETLRELDDSLKMVVFGQDPAIDVLVDAIRLNRSGLGIENKPVGSFLFAGPTGVGKTEVTAQLAKCLGVELIRFDMSEYMERHAVSRLIGAPPGYVGFDQGGLLTDQVLKHPHCVLLLDEIEKAHEDVFNLLLQVMDHGTLTDNNGRQADFRNVIVVMTSNAGVKEIQRSTIGFKEQEQAFDAMDEINKVFSPEFRNRLDNIIWFNHLYEDVIERVVDKFIVELQAQLDANGVSLELTEEARIWLAHKGYDKAMGARPMSRLIREQVRKPLANEILFGRLNKGGHVDVTVVDDALEFHYADETAEA</sequence>
<dbReference type="InterPro" id="IPR001270">
    <property type="entry name" value="ClpA/B"/>
</dbReference>
<keyword evidence="3 7" id="KW-0547">Nucleotide-binding</keyword>
<dbReference type="GO" id="GO:0008233">
    <property type="term" value="F:peptidase activity"/>
    <property type="evidence" value="ECO:0007669"/>
    <property type="project" value="UniProtKB-KW"/>
</dbReference>
<dbReference type="InterPro" id="IPR019489">
    <property type="entry name" value="Clp_ATPase_C"/>
</dbReference>
<proteinExistence type="inferred from homology"/>
<feature type="region of interest" description="Disordered" evidence="8">
    <location>
        <begin position="145"/>
        <end position="165"/>
    </location>
</feature>
<evidence type="ECO:0000256" key="1">
    <source>
        <dbReference type="ARBA" id="ARBA00008675"/>
    </source>
</evidence>
<evidence type="ECO:0000256" key="8">
    <source>
        <dbReference type="SAM" id="MobiDB-lite"/>
    </source>
</evidence>
<dbReference type="CDD" id="cd19499">
    <property type="entry name" value="RecA-like_ClpB_Hsp104-like"/>
    <property type="match status" value="1"/>
</dbReference>
<evidence type="ECO:0000313" key="11">
    <source>
        <dbReference type="Proteomes" id="UP000286482"/>
    </source>
</evidence>
<dbReference type="PROSITE" id="PS51903">
    <property type="entry name" value="CLP_R"/>
    <property type="match status" value="1"/>
</dbReference>
<keyword evidence="5 7" id="KW-0143">Chaperone</keyword>
<dbReference type="Pfam" id="PF17871">
    <property type="entry name" value="AAA_lid_9"/>
    <property type="match status" value="1"/>
</dbReference>
<evidence type="ECO:0000259" key="9">
    <source>
        <dbReference type="PROSITE" id="PS51903"/>
    </source>
</evidence>
<reference evidence="10 11" key="1">
    <citation type="submission" date="2018-09" db="EMBL/GenBank/DDBJ databases">
        <authorList>
            <person name="Wang Z."/>
        </authorList>
    </citation>
    <scope>NUCLEOTIDE SEQUENCE [LARGE SCALE GENOMIC DNA]</scope>
    <source>
        <strain evidence="10 11">ALS 81</strain>
    </source>
</reference>
<evidence type="ECO:0000256" key="4">
    <source>
        <dbReference type="ARBA" id="ARBA00022840"/>
    </source>
</evidence>
<dbReference type="Gene3D" id="3.40.50.300">
    <property type="entry name" value="P-loop containing nucleotide triphosphate hydrolases"/>
    <property type="match status" value="2"/>
</dbReference>
<evidence type="ECO:0000256" key="2">
    <source>
        <dbReference type="ARBA" id="ARBA00022737"/>
    </source>
</evidence>
<comment type="caution">
    <text evidence="10">The sequence shown here is derived from an EMBL/GenBank/DDBJ whole genome shotgun (WGS) entry which is preliminary data.</text>
</comment>
<dbReference type="CDD" id="cd00009">
    <property type="entry name" value="AAA"/>
    <property type="match status" value="1"/>
</dbReference>
<dbReference type="InterPro" id="IPR003959">
    <property type="entry name" value="ATPase_AAA_core"/>
</dbReference>
<dbReference type="GO" id="GO:0034605">
    <property type="term" value="P:cellular response to heat"/>
    <property type="evidence" value="ECO:0007669"/>
    <property type="project" value="TreeGrafter"/>
</dbReference>
<accession>A0A420EGN9</accession>
<dbReference type="FunFam" id="3.40.50.300:FF:000025">
    <property type="entry name" value="ATP-dependent Clp protease subunit"/>
    <property type="match status" value="1"/>
</dbReference>
<dbReference type="Pfam" id="PF02861">
    <property type="entry name" value="Clp_N"/>
    <property type="match status" value="1"/>
</dbReference>
<dbReference type="RefSeq" id="WP_120353853.1">
    <property type="nucleotide sequence ID" value="NZ_RAQO01000004.1"/>
</dbReference>
<dbReference type="PANTHER" id="PTHR11638">
    <property type="entry name" value="ATP-DEPENDENT CLP PROTEASE"/>
    <property type="match status" value="1"/>
</dbReference>
<feature type="domain" description="Clp R" evidence="9">
    <location>
        <begin position="1"/>
        <end position="145"/>
    </location>
</feature>
<evidence type="ECO:0000256" key="3">
    <source>
        <dbReference type="ARBA" id="ARBA00022741"/>
    </source>
</evidence>
<dbReference type="SUPFAM" id="SSF52540">
    <property type="entry name" value="P-loop containing nucleoside triphosphate hydrolases"/>
    <property type="match status" value="2"/>
</dbReference>
<dbReference type="PRINTS" id="PR00300">
    <property type="entry name" value="CLPPROTEASEA"/>
</dbReference>
<keyword evidence="4 7" id="KW-0067">ATP-binding</keyword>
<dbReference type="FunFam" id="1.10.8.60:FF:000011">
    <property type="entry name" value="ATP-dependent Clp protease ATP-binding subunit"/>
    <property type="match status" value="1"/>
</dbReference>
<dbReference type="InterPro" id="IPR013461">
    <property type="entry name" value="ClpA"/>
</dbReference>
<dbReference type="Pfam" id="PF07724">
    <property type="entry name" value="AAA_2"/>
    <property type="match status" value="1"/>
</dbReference>
<evidence type="ECO:0000256" key="5">
    <source>
        <dbReference type="ARBA" id="ARBA00023186"/>
    </source>
</evidence>
<keyword evidence="10" id="KW-0645">Protease</keyword>
<dbReference type="OrthoDB" id="9803641at2"/>
<dbReference type="InterPro" id="IPR041546">
    <property type="entry name" value="ClpA/ClpB_AAA_lid"/>
</dbReference>
<dbReference type="GO" id="GO:0016887">
    <property type="term" value="F:ATP hydrolysis activity"/>
    <property type="evidence" value="ECO:0007669"/>
    <property type="project" value="InterPro"/>
</dbReference>
<evidence type="ECO:0000313" key="10">
    <source>
        <dbReference type="EMBL" id="RKF19848.1"/>
    </source>
</evidence>
<dbReference type="SMART" id="SM00382">
    <property type="entry name" value="AAA"/>
    <property type="match status" value="2"/>
</dbReference>
<dbReference type="InterPro" id="IPR004176">
    <property type="entry name" value="Clp_R_N"/>
</dbReference>
<keyword evidence="10" id="KW-0378">Hydrolase</keyword>
<dbReference type="InterPro" id="IPR027417">
    <property type="entry name" value="P-loop_NTPase"/>
</dbReference>
<organism evidence="10 11">
    <name type="scientific">Alginatibacterium sediminis</name>
    <dbReference type="NCBI Taxonomy" id="2164068"/>
    <lineage>
        <taxon>Bacteria</taxon>
        <taxon>Pseudomonadati</taxon>
        <taxon>Pseudomonadota</taxon>
        <taxon>Gammaproteobacteria</taxon>
        <taxon>Alteromonadales</taxon>
        <taxon>Alteromonadaceae</taxon>
        <taxon>Alginatibacterium</taxon>
    </lineage>
</organism>
<dbReference type="NCBIfam" id="TIGR02639">
    <property type="entry name" value="ClpA"/>
    <property type="match status" value="1"/>
</dbReference>
<keyword evidence="2 6" id="KW-0677">Repeat</keyword>
<protein>
    <submittedName>
        <fullName evidence="10">ATP-dependent Clp protease ATP-binding subunit ClpA</fullName>
    </submittedName>
</protein>
<evidence type="ECO:0000256" key="7">
    <source>
        <dbReference type="RuleBase" id="RU004432"/>
    </source>
</evidence>
<dbReference type="Pfam" id="PF10431">
    <property type="entry name" value="ClpB_D2-small"/>
    <property type="match status" value="1"/>
</dbReference>
<dbReference type="PROSITE" id="PS00870">
    <property type="entry name" value="CLPAB_1"/>
    <property type="match status" value="1"/>
</dbReference>
<name>A0A420EGN9_9ALTE</name>
<dbReference type="EMBL" id="RAQO01000004">
    <property type="protein sequence ID" value="RKF19848.1"/>
    <property type="molecule type" value="Genomic_DNA"/>
</dbReference>
<dbReference type="InterPro" id="IPR018368">
    <property type="entry name" value="ClpA/B_CS1"/>
</dbReference>
<dbReference type="InterPro" id="IPR028299">
    <property type="entry name" value="ClpA/B_CS2"/>
</dbReference>
<dbReference type="InterPro" id="IPR003593">
    <property type="entry name" value="AAA+_ATPase"/>
</dbReference>
<evidence type="ECO:0000256" key="6">
    <source>
        <dbReference type="PROSITE-ProRule" id="PRU01251"/>
    </source>
</evidence>
<dbReference type="SUPFAM" id="SSF81923">
    <property type="entry name" value="Double Clp-N motif"/>
    <property type="match status" value="1"/>
</dbReference>
<dbReference type="Pfam" id="PF00004">
    <property type="entry name" value="AAA"/>
    <property type="match status" value="1"/>
</dbReference>